<dbReference type="InterPro" id="IPR003740">
    <property type="entry name" value="YitT"/>
</dbReference>
<reference evidence="8 9" key="1">
    <citation type="submission" date="2017-11" db="EMBL/GenBank/DDBJ databases">
        <title>Bacillus camelliae sp. nov., isolated from pu'er tea.</title>
        <authorList>
            <person name="Niu L."/>
        </authorList>
    </citation>
    <scope>NUCLEOTIDE SEQUENCE [LARGE SCALE GENOMIC DNA]</scope>
    <source>
        <strain evidence="8 9">7578-1</strain>
    </source>
</reference>
<evidence type="ECO:0000313" key="8">
    <source>
        <dbReference type="EMBL" id="PKR83263.1"/>
    </source>
</evidence>
<keyword evidence="5 6" id="KW-0472">Membrane</keyword>
<feature type="transmembrane region" description="Helical" evidence="6">
    <location>
        <begin position="156"/>
        <end position="178"/>
    </location>
</feature>
<dbReference type="OrthoDB" id="265478at2"/>
<dbReference type="Pfam" id="PF02588">
    <property type="entry name" value="YitT_membrane"/>
    <property type="match status" value="1"/>
</dbReference>
<evidence type="ECO:0000256" key="3">
    <source>
        <dbReference type="ARBA" id="ARBA00022692"/>
    </source>
</evidence>
<dbReference type="PANTHER" id="PTHR33545">
    <property type="entry name" value="UPF0750 MEMBRANE PROTEIN YITT-RELATED"/>
    <property type="match status" value="1"/>
</dbReference>
<dbReference type="EMBL" id="PIQO01000020">
    <property type="protein sequence ID" value="PKR83263.1"/>
    <property type="molecule type" value="Genomic_DNA"/>
</dbReference>
<organism evidence="8 9">
    <name type="scientific">Heyndrickxia camelliae</name>
    <dbReference type="NCBI Taxonomy" id="1707093"/>
    <lineage>
        <taxon>Bacteria</taxon>
        <taxon>Bacillati</taxon>
        <taxon>Bacillota</taxon>
        <taxon>Bacilli</taxon>
        <taxon>Bacillales</taxon>
        <taxon>Bacillaceae</taxon>
        <taxon>Heyndrickxia</taxon>
    </lineage>
</organism>
<keyword evidence="4 6" id="KW-1133">Transmembrane helix</keyword>
<evidence type="ECO:0000256" key="5">
    <source>
        <dbReference type="ARBA" id="ARBA00023136"/>
    </source>
</evidence>
<dbReference type="InterPro" id="IPR019264">
    <property type="entry name" value="DUF2179"/>
</dbReference>
<dbReference type="CDD" id="cd16380">
    <property type="entry name" value="YitT_C"/>
    <property type="match status" value="1"/>
</dbReference>
<evidence type="ECO:0000256" key="4">
    <source>
        <dbReference type="ARBA" id="ARBA00022989"/>
    </source>
</evidence>
<evidence type="ECO:0000256" key="6">
    <source>
        <dbReference type="SAM" id="Phobius"/>
    </source>
</evidence>
<dbReference type="PANTHER" id="PTHR33545:SF3">
    <property type="entry name" value="UPF0750 MEMBRANE PROTEIN YQFU"/>
    <property type="match status" value="1"/>
</dbReference>
<evidence type="ECO:0000259" key="7">
    <source>
        <dbReference type="Pfam" id="PF10035"/>
    </source>
</evidence>
<sequence length="294" mass="32157">MTSSQIIKYQHRKLKKRKILQRAIAILIGGIIAAVGLEIFLVPNSVIDGGITGISIMLAHLTGIPLGVFIFLLNLPFIFIGRKQIGKTFAFSTLFGIAVLSFFTALFTPVPAFTQDILLATIFGGIVIGIGVGLVIKFGGAMDGTEILAILINKKFPFSVGEIIMFINVFILAIAGFVFNWNRAMYSIIAYIIATKTIDVVVQGLDQSKSVYIISDNYKEIGDAILARLGRGVTYLKGEGAFTEDEKQVIFCIINRLEEAKLKTIVEELDDSAFLAFGDIAEVRGGNFKKRDIH</sequence>
<keyword evidence="2" id="KW-1003">Cell membrane</keyword>
<evidence type="ECO:0000256" key="1">
    <source>
        <dbReference type="ARBA" id="ARBA00004651"/>
    </source>
</evidence>
<dbReference type="Gene3D" id="3.30.70.120">
    <property type="match status" value="1"/>
</dbReference>
<keyword evidence="3 6" id="KW-0812">Transmembrane</keyword>
<comment type="caution">
    <text evidence="8">The sequence shown here is derived from an EMBL/GenBank/DDBJ whole genome shotgun (WGS) entry which is preliminary data.</text>
</comment>
<comment type="subcellular location">
    <subcellularLocation>
        <location evidence="1">Cell membrane</location>
        <topology evidence="1">Multi-pass membrane protein</topology>
    </subcellularLocation>
</comment>
<feature type="domain" description="DUF2179" evidence="7">
    <location>
        <begin position="231"/>
        <end position="285"/>
    </location>
</feature>
<accession>A0A2N3LFG3</accession>
<dbReference type="AlphaFoldDB" id="A0A2N3LFG3"/>
<dbReference type="Proteomes" id="UP000233440">
    <property type="component" value="Unassembled WGS sequence"/>
</dbReference>
<dbReference type="RefSeq" id="WP_101355958.1">
    <property type="nucleotide sequence ID" value="NZ_PIQO01000020.1"/>
</dbReference>
<feature type="transmembrane region" description="Helical" evidence="6">
    <location>
        <begin position="117"/>
        <end position="136"/>
    </location>
</feature>
<dbReference type="GO" id="GO:0005886">
    <property type="term" value="C:plasma membrane"/>
    <property type="evidence" value="ECO:0007669"/>
    <property type="project" value="UniProtKB-SubCell"/>
</dbReference>
<proteinExistence type="predicted"/>
<feature type="transmembrane region" description="Helical" evidence="6">
    <location>
        <begin position="20"/>
        <end position="42"/>
    </location>
</feature>
<keyword evidence="9" id="KW-1185">Reference proteome</keyword>
<protein>
    <recommendedName>
        <fullName evidence="7">DUF2179 domain-containing protein</fullName>
    </recommendedName>
</protein>
<dbReference type="PIRSF" id="PIRSF006483">
    <property type="entry name" value="Membrane_protein_YitT"/>
    <property type="match status" value="1"/>
</dbReference>
<evidence type="ECO:0000256" key="2">
    <source>
        <dbReference type="ARBA" id="ARBA00022475"/>
    </source>
</evidence>
<name>A0A2N3LFG3_9BACI</name>
<dbReference type="InterPro" id="IPR051461">
    <property type="entry name" value="UPF0750_membrane"/>
</dbReference>
<gene>
    <name evidence="8" type="ORF">CWO92_19890</name>
</gene>
<feature type="transmembrane region" description="Helical" evidence="6">
    <location>
        <begin position="54"/>
        <end position="77"/>
    </location>
</feature>
<dbReference type="InterPro" id="IPR015867">
    <property type="entry name" value="N-reg_PII/ATP_PRibTrfase_C"/>
</dbReference>
<evidence type="ECO:0000313" key="9">
    <source>
        <dbReference type="Proteomes" id="UP000233440"/>
    </source>
</evidence>
<dbReference type="Pfam" id="PF10035">
    <property type="entry name" value="DUF2179"/>
    <property type="match status" value="1"/>
</dbReference>
<feature type="transmembrane region" description="Helical" evidence="6">
    <location>
        <begin position="89"/>
        <end position="111"/>
    </location>
</feature>